<feature type="non-terminal residue" evidence="1">
    <location>
        <position position="207"/>
    </location>
</feature>
<sequence>MGFNDKLKKSSTNTLHPIIPDNTCILCITATIGTKLVDAYSSNTVIASSPRKVHDFLSVVSHPLGPVTDHHLDKLLPHQIAINLIPWLVKHDLVLERIHVDCVAVNQILVTVFKEALTSLGCPVASVLSLIITPLDEIVAGVDIGVLSSDGDAVINKVKVEKFVSGSYKEGLNDESVKDTFGYHSCSKKTLYEITKKFILLLSDGHE</sequence>
<proteinExistence type="predicted"/>
<dbReference type="Proteomes" id="UP000593577">
    <property type="component" value="Unassembled WGS sequence"/>
</dbReference>
<organism evidence="1 2">
    <name type="scientific">Gossypium aridum</name>
    <name type="common">American cotton</name>
    <name type="synonym">Erioxylum aridum</name>
    <dbReference type="NCBI Taxonomy" id="34290"/>
    <lineage>
        <taxon>Eukaryota</taxon>
        <taxon>Viridiplantae</taxon>
        <taxon>Streptophyta</taxon>
        <taxon>Embryophyta</taxon>
        <taxon>Tracheophyta</taxon>
        <taxon>Spermatophyta</taxon>
        <taxon>Magnoliopsida</taxon>
        <taxon>eudicotyledons</taxon>
        <taxon>Gunneridae</taxon>
        <taxon>Pentapetalae</taxon>
        <taxon>rosids</taxon>
        <taxon>malvids</taxon>
        <taxon>Malvales</taxon>
        <taxon>Malvaceae</taxon>
        <taxon>Malvoideae</taxon>
        <taxon>Gossypium</taxon>
    </lineage>
</organism>
<accession>A0A7J8XVF4</accession>
<reference evidence="1 2" key="1">
    <citation type="journal article" date="2019" name="Genome Biol. Evol.">
        <title>Insights into the evolution of the New World diploid cottons (Gossypium, subgenus Houzingenia) based on genome sequencing.</title>
        <authorList>
            <person name="Grover C.E."/>
            <person name="Arick M.A. 2nd"/>
            <person name="Thrash A."/>
            <person name="Conover J.L."/>
            <person name="Sanders W.S."/>
            <person name="Peterson D.G."/>
            <person name="Frelichowski J.E."/>
            <person name="Scheffler J.A."/>
            <person name="Scheffler B.E."/>
            <person name="Wendel J.F."/>
        </authorList>
    </citation>
    <scope>NUCLEOTIDE SEQUENCE [LARGE SCALE GENOMIC DNA]</scope>
    <source>
        <strain evidence="1">185</strain>
        <tissue evidence="1">Leaf</tissue>
    </source>
</reference>
<dbReference type="PANTHER" id="PTHR38146">
    <property type="entry name" value="30S RIBOSOMAL PROTEIN S12, CHLOROPLASTIC"/>
    <property type="match status" value="1"/>
</dbReference>
<protein>
    <submittedName>
        <fullName evidence="1">Uncharacterized protein</fullName>
    </submittedName>
</protein>
<evidence type="ECO:0000313" key="2">
    <source>
        <dbReference type="Proteomes" id="UP000593577"/>
    </source>
</evidence>
<gene>
    <name evidence="1" type="ORF">Goari_008937</name>
</gene>
<dbReference type="PANTHER" id="PTHR38146:SF8">
    <property type="entry name" value="TIFY DOMAIN-CONTAINING PROTEIN"/>
    <property type="match status" value="1"/>
</dbReference>
<keyword evidence="2" id="KW-1185">Reference proteome</keyword>
<name>A0A7J8XVF4_GOSAI</name>
<comment type="caution">
    <text evidence="1">The sequence shown here is derived from an EMBL/GenBank/DDBJ whole genome shotgun (WGS) entry which is preliminary data.</text>
</comment>
<evidence type="ECO:0000313" key="1">
    <source>
        <dbReference type="EMBL" id="MBA0691306.1"/>
    </source>
</evidence>
<dbReference type="EMBL" id="JABFAA010000009">
    <property type="protein sequence ID" value="MBA0691306.1"/>
    <property type="molecule type" value="Genomic_DNA"/>
</dbReference>
<dbReference type="AlphaFoldDB" id="A0A7J8XVF4"/>